<dbReference type="GO" id="GO:0016020">
    <property type="term" value="C:membrane"/>
    <property type="evidence" value="ECO:0007669"/>
    <property type="project" value="UniProtKB-SubCell"/>
</dbReference>
<feature type="domain" description="O-antigen ligase-related" evidence="6">
    <location>
        <begin position="203"/>
        <end position="339"/>
    </location>
</feature>
<feature type="transmembrane region" description="Helical" evidence="5">
    <location>
        <begin position="168"/>
        <end position="189"/>
    </location>
</feature>
<proteinExistence type="predicted"/>
<sequence>MANSEKHVTQIIGKTLVYIFLILFPLGQLMRFESIYSFGRLSIQPIDIIALLSLPFLVRRNIKQPPFFKYVGNYFLVILFSGILALGLFSFQVIITGLFYILRSLSYASLLIVVYNCFVEIKEKRTLILYMIFSVTLVALLGWVQYIFIPDLTNLKYIGWDDHLYRLVGSFLDPGFTGIILVLGFILILAKFLEMKNIKLIPLLLFFILSIAFTYSRASYLALIASLLISLFIFHKSLKWLFIFLGFFLLIVFNLPRPASEGVRLERLPSVYARVENYKETVKLFKVNPLFGVGYNNMCAARRKYLTSDSIISHSCSGSDSGLLTILATTGIIGFIIFIKLVLEIIRNLDASVFSKSFIISSAAVLVNSNFINSLFYPWVLGWMVLLLGISVERKIKK</sequence>
<evidence type="ECO:0000256" key="5">
    <source>
        <dbReference type="SAM" id="Phobius"/>
    </source>
</evidence>
<feature type="transmembrane region" description="Helical" evidence="5">
    <location>
        <begin position="240"/>
        <end position="257"/>
    </location>
</feature>
<comment type="caution">
    <text evidence="7">The sequence shown here is derived from an EMBL/GenBank/DDBJ whole genome shotgun (WGS) entry which is preliminary data.</text>
</comment>
<protein>
    <recommendedName>
        <fullName evidence="6">O-antigen ligase-related domain-containing protein</fullName>
    </recommendedName>
</protein>
<evidence type="ECO:0000256" key="3">
    <source>
        <dbReference type="ARBA" id="ARBA00022989"/>
    </source>
</evidence>
<evidence type="ECO:0000256" key="1">
    <source>
        <dbReference type="ARBA" id="ARBA00004141"/>
    </source>
</evidence>
<dbReference type="PANTHER" id="PTHR37422">
    <property type="entry name" value="TEICHURONIC ACID BIOSYNTHESIS PROTEIN TUAE"/>
    <property type="match status" value="1"/>
</dbReference>
<feature type="transmembrane region" description="Helical" evidence="5">
    <location>
        <begin position="323"/>
        <end position="343"/>
    </location>
</feature>
<feature type="transmembrane region" description="Helical" evidence="5">
    <location>
        <begin position="127"/>
        <end position="148"/>
    </location>
</feature>
<dbReference type="AlphaFoldDB" id="A0A1F7YLK9"/>
<organism evidence="7 8">
    <name type="scientific">Candidatus Woesebacteria bacterium RIFCSPHIGHO2_01_FULL_40_22</name>
    <dbReference type="NCBI Taxonomy" id="1802499"/>
    <lineage>
        <taxon>Bacteria</taxon>
        <taxon>Candidatus Woeseibacteriota</taxon>
    </lineage>
</organism>
<dbReference type="Pfam" id="PF04932">
    <property type="entry name" value="Wzy_C"/>
    <property type="match status" value="1"/>
</dbReference>
<dbReference type="EMBL" id="MGGL01000004">
    <property type="protein sequence ID" value="OGM27488.1"/>
    <property type="molecule type" value="Genomic_DNA"/>
</dbReference>
<evidence type="ECO:0000313" key="8">
    <source>
        <dbReference type="Proteomes" id="UP000179221"/>
    </source>
</evidence>
<dbReference type="InterPro" id="IPR007016">
    <property type="entry name" value="O-antigen_ligase-rel_domated"/>
</dbReference>
<feature type="transmembrane region" description="Helical" evidence="5">
    <location>
        <begin position="70"/>
        <end position="91"/>
    </location>
</feature>
<accession>A0A1F7YLK9</accession>
<evidence type="ECO:0000256" key="4">
    <source>
        <dbReference type="ARBA" id="ARBA00023136"/>
    </source>
</evidence>
<keyword evidence="3 5" id="KW-1133">Transmembrane helix</keyword>
<feature type="transmembrane region" description="Helical" evidence="5">
    <location>
        <begin position="97"/>
        <end position="115"/>
    </location>
</feature>
<comment type="subcellular location">
    <subcellularLocation>
        <location evidence="1">Membrane</location>
        <topology evidence="1">Multi-pass membrane protein</topology>
    </subcellularLocation>
</comment>
<dbReference type="PANTHER" id="PTHR37422:SF13">
    <property type="entry name" value="LIPOPOLYSACCHARIDE BIOSYNTHESIS PROTEIN PA4999-RELATED"/>
    <property type="match status" value="1"/>
</dbReference>
<keyword evidence="2 5" id="KW-0812">Transmembrane</keyword>
<gene>
    <name evidence="7" type="ORF">A2628_01725</name>
</gene>
<evidence type="ECO:0000256" key="2">
    <source>
        <dbReference type="ARBA" id="ARBA00022692"/>
    </source>
</evidence>
<evidence type="ECO:0000259" key="6">
    <source>
        <dbReference type="Pfam" id="PF04932"/>
    </source>
</evidence>
<dbReference type="Proteomes" id="UP000179221">
    <property type="component" value="Unassembled WGS sequence"/>
</dbReference>
<name>A0A1F7YLK9_9BACT</name>
<evidence type="ECO:0000313" key="7">
    <source>
        <dbReference type="EMBL" id="OGM27488.1"/>
    </source>
</evidence>
<feature type="transmembrane region" description="Helical" evidence="5">
    <location>
        <begin position="201"/>
        <end position="234"/>
    </location>
</feature>
<feature type="transmembrane region" description="Helical" evidence="5">
    <location>
        <begin position="12"/>
        <end position="32"/>
    </location>
</feature>
<reference evidence="7 8" key="1">
    <citation type="journal article" date="2016" name="Nat. Commun.">
        <title>Thousands of microbial genomes shed light on interconnected biogeochemical processes in an aquifer system.</title>
        <authorList>
            <person name="Anantharaman K."/>
            <person name="Brown C.T."/>
            <person name="Hug L.A."/>
            <person name="Sharon I."/>
            <person name="Castelle C.J."/>
            <person name="Probst A.J."/>
            <person name="Thomas B.C."/>
            <person name="Singh A."/>
            <person name="Wilkins M.J."/>
            <person name="Karaoz U."/>
            <person name="Brodie E.L."/>
            <person name="Williams K.H."/>
            <person name="Hubbard S.S."/>
            <person name="Banfield J.F."/>
        </authorList>
    </citation>
    <scope>NUCLEOTIDE SEQUENCE [LARGE SCALE GENOMIC DNA]</scope>
</reference>
<dbReference type="InterPro" id="IPR051533">
    <property type="entry name" value="WaaL-like"/>
</dbReference>
<keyword evidence="4 5" id="KW-0472">Membrane</keyword>
<feature type="transmembrane region" description="Helical" evidence="5">
    <location>
        <begin position="38"/>
        <end position="58"/>
    </location>
</feature>
<feature type="transmembrane region" description="Helical" evidence="5">
    <location>
        <begin position="375"/>
        <end position="392"/>
    </location>
</feature>